<reference evidence="2 3" key="1">
    <citation type="submission" date="2020-08" db="EMBL/GenBank/DDBJ databases">
        <title>Sequencing the genomes of 1000 actinobacteria strains.</title>
        <authorList>
            <person name="Klenk H.-P."/>
        </authorList>
    </citation>
    <scope>NUCLEOTIDE SEQUENCE [LARGE SCALE GENOMIC DNA]</scope>
    <source>
        <strain evidence="2 3">DSM 45809</strain>
    </source>
</reference>
<dbReference type="RefSeq" id="WP_185043860.1">
    <property type="nucleotide sequence ID" value="NZ_BAABFG010000005.1"/>
</dbReference>
<dbReference type="Proteomes" id="UP000546162">
    <property type="component" value="Unassembled WGS sequence"/>
</dbReference>
<accession>A0A7W7MB07</accession>
<gene>
    <name evidence="2" type="ORF">BJY16_007057</name>
</gene>
<keyword evidence="3" id="KW-1185">Reference proteome</keyword>
<protein>
    <recommendedName>
        <fullName evidence="4">DUF1963 domain-containing protein</fullName>
    </recommendedName>
</protein>
<dbReference type="AlphaFoldDB" id="A0A7W7MB07"/>
<evidence type="ECO:0000313" key="3">
    <source>
        <dbReference type="Proteomes" id="UP000546162"/>
    </source>
</evidence>
<sequence length="333" mass="37092">MASTTPPRPLDIAELFPELREHSTTATRLHPRPGKPTVTDSSVGGPLLWPADEVWPVCDDAGAHEPYNLTTPAAERRRREILATANARAPLPDGEFLTAEERAELDAADAMDLDELIEDPIPLVPIAQLYRHDIPDYAGPDGTDLLQVLWCPVDHSDRHYSPRVFLYWRDSSAIGPMLAMPPEPPVISDMYLPVPCTVQPEQVREYQYADLLPDDLRERLDAWDPNDEDEDQDDRPDYQSDLSLAPGWKVGGYANWSLTDPHPMDCAVCGTGMILTFTAASADWNGMHCSWRPLEDDSDSSPDTVGVQIGRGYSLYTFRCPESFDHPPATAMQ</sequence>
<feature type="region of interest" description="Disordered" evidence="1">
    <location>
        <begin position="221"/>
        <end position="243"/>
    </location>
</feature>
<feature type="compositionally biased region" description="Acidic residues" evidence="1">
    <location>
        <begin position="224"/>
        <end position="234"/>
    </location>
</feature>
<evidence type="ECO:0000256" key="1">
    <source>
        <dbReference type="SAM" id="MobiDB-lite"/>
    </source>
</evidence>
<name>A0A7W7MB07_9ACTN</name>
<proteinExistence type="predicted"/>
<organism evidence="2 3">
    <name type="scientific">Actinoplanes octamycinicus</name>
    <dbReference type="NCBI Taxonomy" id="135948"/>
    <lineage>
        <taxon>Bacteria</taxon>
        <taxon>Bacillati</taxon>
        <taxon>Actinomycetota</taxon>
        <taxon>Actinomycetes</taxon>
        <taxon>Micromonosporales</taxon>
        <taxon>Micromonosporaceae</taxon>
        <taxon>Actinoplanes</taxon>
    </lineage>
</organism>
<feature type="region of interest" description="Disordered" evidence="1">
    <location>
        <begin position="23"/>
        <end position="44"/>
    </location>
</feature>
<dbReference type="Gene3D" id="2.30.320.10">
    <property type="entry name" value="YwqG-like"/>
    <property type="match status" value="1"/>
</dbReference>
<dbReference type="EMBL" id="JACHNB010000001">
    <property type="protein sequence ID" value="MBB4743598.1"/>
    <property type="molecule type" value="Genomic_DNA"/>
</dbReference>
<comment type="caution">
    <text evidence="2">The sequence shown here is derived from an EMBL/GenBank/DDBJ whole genome shotgun (WGS) entry which is preliminary data.</text>
</comment>
<evidence type="ECO:0008006" key="4">
    <source>
        <dbReference type="Google" id="ProtNLM"/>
    </source>
</evidence>
<evidence type="ECO:0000313" key="2">
    <source>
        <dbReference type="EMBL" id="MBB4743598.1"/>
    </source>
</evidence>